<proteinExistence type="inferred from homology"/>
<evidence type="ECO:0000256" key="2">
    <source>
        <dbReference type="PIRSR" id="PIRSR029681-2"/>
    </source>
</evidence>
<dbReference type="PIRSF" id="PIRSF029681">
    <property type="entry name" value="PagL"/>
    <property type="match status" value="1"/>
</dbReference>
<name>A0A6N1X7L3_9BURK</name>
<dbReference type="Pfam" id="PF09411">
    <property type="entry name" value="PagL"/>
    <property type="match status" value="1"/>
</dbReference>
<gene>
    <name evidence="4" type="ORF">HUK68_19055</name>
</gene>
<sequence length="191" mass="21615">MHLKISRRFVNTWAAGALCLASWGTQAQPVFNDHSPSWYAQAAVASNDAYTASLGATLPWRQWTYALGSGQVTGHWDLFASYWSSRMANDDRQRNYVFGVVPTLRWRGDQGQSPWFAQVGSGLSLATELYQSGDKRFSTRYNFATHLAVGTNFGAQREHELMLRLEHYSNAGIKKPNPGENFLQLRYARKF</sequence>
<protein>
    <recommendedName>
        <fullName evidence="1">Lipid A deacylase</fullName>
        <ecNumber evidence="1">3.1.1.77</ecNumber>
    </recommendedName>
    <alternativeName>
        <fullName evidence="1">LPS 3-O-deacylase</fullName>
    </alternativeName>
    <alternativeName>
        <fullName evidence="1">Outer membrane enzyme</fullName>
    </alternativeName>
</protein>
<reference evidence="4 5" key="1">
    <citation type="submission" date="2020-06" db="EMBL/GenBank/DDBJ databases">
        <title>Acidovorax antarctica sp. nov., isolated from Corinth ice sheet soil, Antarctic Fields Peninsula.</title>
        <authorList>
            <person name="Xu Q."/>
            <person name="Peng F."/>
        </authorList>
    </citation>
    <scope>NUCLEOTIDE SEQUENCE [LARGE SCALE GENOMIC DNA]</scope>
    <source>
        <strain evidence="4 5">16-35-5</strain>
    </source>
</reference>
<organism evidence="4 5">
    <name type="scientific">Comamonas antarctica</name>
    <dbReference type="NCBI Taxonomy" id="2743470"/>
    <lineage>
        <taxon>Bacteria</taxon>
        <taxon>Pseudomonadati</taxon>
        <taxon>Pseudomonadota</taxon>
        <taxon>Betaproteobacteria</taxon>
        <taxon>Burkholderiales</taxon>
        <taxon>Comamonadaceae</taxon>
        <taxon>Comamonas</taxon>
    </lineage>
</organism>
<comment type="subunit">
    <text evidence="1">Homodimer.</text>
</comment>
<dbReference type="GO" id="GO:0009279">
    <property type="term" value="C:cell outer membrane"/>
    <property type="evidence" value="ECO:0007669"/>
    <property type="project" value="UniProtKB-SubCell"/>
</dbReference>
<dbReference type="GO" id="GO:0050528">
    <property type="term" value="F:acyloxyacyl hydrolase activity"/>
    <property type="evidence" value="ECO:0007669"/>
    <property type="project" value="UniProtKB-EC"/>
</dbReference>
<dbReference type="Gene3D" id="2.40.160.20">
    <property type="match status" value="1"/>
</dbReference>
<keyword evidence="1" id="KW-0998">Cell outer membrane</keyword>
<comment type="subcellular location">
    <subcellularLocation>
        <location evidence="1">Cell outer membrane</location>
        <topology evidence="1">Multi-pass membrane protein</topology>
    </subcellularLocation>
</comment>
<comment type="catalytic activity">
    <reaction evidence="1">
        <text>a 3-(acyloxy)acyl derivative of bacterial toxin + H2O = a 3-hydroxyacyl derivative of bacterial toxin + a fatty acid + H(+)</text>
        <dbReference type="Rhea" id="RHEA:12032"/>
        <dbReference type="ChEBI" id="CHEBI:15377"/>
        <dbReference type="ChEBI" id="CHEBI:15378"/>
        <dbReference type="ChEBI" id="CHEBI:28868"/>
        <dbReference type="ChEBI" id="CHEBI:136853"/>
        <dbReference type="ChEBI" id="CHEBI:140675"/>
        <dbReference type="EC" id="3.1.1.77"/>
    </reaction>
</comment>
<dbReference type="Proteomes" id="UP000509579">
    <property type="component" value="Chromosome"/>
</dbReference>
<dbReference type="KEGG" id="aant:HUK68_19055"/>
<comment type="function">
    <text evidence="1">Has lipid A 3-O-deacylase activity. Hydrolyzes the ester bond at the 3 position of lipid A, a bioactive component of lipopolysaccharide (LPS), thereby releasing the primary fatty acyl moiety.</text>
</comment>
<feature type="chain" id="PRO_5026649957" description="Lipid A deacylase" evidence="3">
    <location>
        <begin position="28"/>
        <end position="191"/>
    </location>
</feature>
<accession>A0A6N1X7L3</accession>
<keyword evidence="3" id="KW-0732">Signal</keyword>
<evidence type="ECO:0000256" key="3">
    <source>
        <dbReference type="SAM" id="SignalP"/>
    </source>
</evidence>
<dbReference type="RefSeq" id="WP_175505625.1">
    <property type="nucleotide sequence ID" value="NZ_CAURQT010000042.1"/>
</dbReference>
<comment type="similarity">
    <text evidence="1">Belongs to the PagL family.</text>
</comment>
<keyword evidence="5" id="KW-1185">Reference proteome</keyword>
<evidence type="ECO:0000256" key="1">
    <source>
        <dbReference type="PIRNR" id="PIRNR029681"/>
    </source>
</evidence>
<evidence type="ECO:0000313" key="4">
    <source>
        <dbReference type="EMBL" id="QKV54828.1"/>
    </source>
</evidence>
<dbReference type="EMBL" id="CP054840">
    <property type="protein sequence ID" value="QKV54828.1"/>
    <property type="molecule type" value="Genomic_DNA"/>
</dbReference>
<feature type="site" description="Critical for activity" evidence="2">
    <location>
        <position position="170"/>
    </location>
</feature>
<dbReference type="AlphaFoldDB" id="A0A6N1X7L3"/>
<dbReference type="EC" id="3.1.1.77" evidence="1"/>
<evidence type="ECO:0000313" key="5">
    <source>
        <dbReference type="Proteomes" id="UP000509579"/>
    </source>
</evidence>
<keyword evidence="1 4" id="KW-0378">Hydrolase</keyword>
<dbReference type="InterPro" id="IPR018550">
    <property type="entry name" value="Lipid-A_deacylase-rel"/>
</dbReference>
<keyword evidence="1" id="KW-0472">Membrane</keyword>
<feature type="signal peptide" evidence="3">
    <location>
        <begin position="1"/>
        <end position="27"/>
    </location>
</feature>